<evidence type="ECO:0000256" key="4">
    <source>
        <dbReference type="ARBA" id="ARBA00022598"/>
    </source>
</evidence>
<comment type="subunit">
    <text evidence="2 11">Heterotrimer of A, B and C subunits.</text>
</comment>
<dbReference type="Pfam" id="PF02934">
    <property type="entry name" value="GatB_N"/>
    <property type="match status" value="1"/>
</dbReference>
<comment type="function">
    <text evidence="8 11">Allows the formation of correctly charged Asn-tRNA(Asn) or Gln-tRNA(Gln) through the transamidation of misacylated Asp-tRNA(Asn) or Glu-tRNA(Gln) in organisms which lack either or both of asparaginyl-tRNA or glutaminyl-tRNA synthetases. The reaction takes place in the presence of glutamine and ATP through an activated phospho-Asp-tRNA(Asn) or phospho-Glu-tRNA(Gln).</text>
</comment>
<dbReference type="InterPro" id="IPR017958">
    <property type="entry name" value="Gln-tRNA_amidoTrfase_suB_CS"/>
</dbReference>
<reference evidence="13 14" key="1">
    <citation type="submission" date="2018-06" db="EMBL/GenBank/DDBJ databases">
        <title>The draft genome sequence of Crocinitomix sp. SM1701.</title>
        <authorList>
            <person name="Zhang X."/>
        </authorList>
    </citation>
    <scope>NUCLEOTIDE SEQUENCE [LARGE SCALE GENOMIC DNA]</scope>
    <source>
        <strain evidence="13 14">SM1701</strain>
    </source>
</reference>
<comment type="catalytic activity">
    <reaction evidence="9 11">
        <text>L-aspartyl-tRNA(Asn) + L-glutamine + ATP + H2O = L-asparaginyl-tRNA(Asn) + L-glutamate + ADP + phosphate + 2 H(+)</text>
        <dbReference type="Rhea" id="RHEA:14513"/>
        <dbReference type="Rhea" id="RHEA-COMP:9674"/>
        <dbReference type="Rhea" id="RHEA-COMP:9677"/>
        <dbReference type="ChEBI" id="CHEBI:15377"/>
        <dbReference type="ChEBI" id="CHEBI:15378"/>
        <dbReference type="ChEBI" id="CHEBI:29985"/>
        <dbReference type="ChEBI" id="CHEBI:30616"/>
        <dbReference type="ChEBI" id="CHEBI:43474"/>
        <dbReference type="ChEBI" id="CHEBI:58359"/>
        <dbReference type="ChEBI" id="CHEBI:78515"/>
        <dbReference type="ChEBI" id="CHEBI:78516"/>
        <dbReference type="ChEBI" id="CHEBI:456216"/>
    </reaction>
</comment>
<evidence type="ECO:0000256" key="10">
    <source>
        <dbReference type="ARBA" id="ARBA00047913"/>
    </source>
</evidence>
<dbReference type="GO" id="GO:0016740">
    <property type="term" value="F:transferase activity"/>
    <property type="evidence" value="ECO:0007669"/>
    <property type="project" value="UniProtKB-KW"/>
</dbReference>
<dbReference type="InterPro" id="IPR018247">
    <property type="entry name" value="EF_Hand_1_Ca_BS"/>
</dbReference>
<dbReference type="InterPro" id="IPR023168">
    <property type="entry name" value="GatB_Yqey_C_2"/>
</dbReference>
<dbReference type="GO" id="GO:0005524">
    <property type="term" value="F:ATP binding"/>
    <property type="evidence" value="ECO:0007669"/>
    <property type="project" value="UniProtKB-KW"/>
</dbReference>
<dbReference type="PROSITE" id="PS00018">
    <property type="entry name" value="EF_HAND_1"/>
    <property type="match status" value="1"/>
</dbReference>
<dbReference type="PANTHER" id="PTHR11659">
    <property type="entry name" value="GLUTAMYL-TRNA GLN AMIDOTRANSFERASE SUBUNIT B MITOCHONDRIAL AND PROKARYOTIC PET112-RELATED"/>
    <property type="match status" value="1"/>
</dbReference>
<evidence type="ECO:0000256" key="2">
    <source>
        <dbReference type="ARBA" id="ARBA00011123"/>
    </source>
</evidence>
<evidence type="ECO:0000256" key="6">
    <source>
        <dbReference type="ARBA" id="ARBA00022840"/>
    </source>
</evidence>
<dbReference type="InterPro" id="IPR017959">
    <property type="entry name" value="Asn/Gln-tRNA_amidoTrfase_suB/E"/>
</dbReference>
<dbReference type="InterPro" id="IPR018027">
    <property type="entry name" value="Asn/Gln_amidotransferase"/>
</dbReference>
<evidence type="ECO:0000259" key="12">
    <source>
        <dbReference type="SMART" id="SM00845"/>
    </source>
</evidence>
<dbReference type="RefSeq" id="WP_111062593.1">
    <property type="nucleotide sequence ID" value="NZ_JBHUCU010000027.1"/>
</dbReference>
<keyword evidence="7 11" id="KW-0648">Protein biosynthesis</keyword>
<dbReference type="GO" id="GO:0050566">
    <property type="term" value="F:asparaginyl-tRNA synthase (glutamine-hydrolyzing) activity"/>
    <property type="evidence" value="ECO:0007669"/>
    <property type="project" value="RHEA"/>
</dbReference>
<comment type="caution">
    <text evidence="13">The sequence shown here is derived from an EMBL/GenBank/DDBJ whole genome shotgun (WGS) entry which is preliminary data.</text>
</comment>
<dbReference type="Pfam" id="PF02637">
    <property type="entry name" value="GatB_Yqey"/>
    <property type="match status" value="1"/>
</dbReference>
<gene>
    <name evidence="11 13" type="primary">gatB</name>
    <name evidence="13" type="ORF">DNU06_07330</name>
</gene>
<evidence type="ECO:0000256" key="9">
    <source>
        <dbReference type="ARBA" id="ARBA00047380"/>
    </source>
</evidence>
<sequence length="487" mass="54536">MELSKEIRDKYQAVIGLEVHAQMLTQSKAYSSDANLYGAAPNTLVSPITLGHPGTLPKMNKATIDYAIKMGIACNCDITENQYFARKNYFYPDLPKGYQITQDTTPICTGGMVNIKTVDGQTKQIGLTRIHMEEDAGKSIHDIDPFNTLVDLNRAGVPLIEIVSEPEIADSTEAYNYVTAVRKLVRYLDICDGNMEEGSMRCDANISVMLKGSKEFGSKVEVKNMNSIRNVKNAIEFEITRQIIEVEKGNDIPSETRNYDAIKGNTTAMRSKEAANDYRFFPEPDLQPIRVTQEHIDKLKKVMPPLPEFLFEKYTQTLKLSDYDANNIIDTKEIALYFETMVAHTKNYKGAANWLMGEIKSYLNEHAVKINEFPISGKQMAALVNLIDTGKISNSIASQKVFPVMLVNVDKLPDEIAAENNWILDANEDSLAGFIVEIINENPDEIERFRAGDKKLMGLFMGQLMKKSKGKADPKSAGQLLSKMILK</sequence>
<dbReference type="NCBIfam" id="NF004012">
    <property type="entry name" value="PRK05477.1-2"/>
    <property type="match status" value="1"/>
</dbReference>
<dbReference type="InterPro" id="IPR003789">
    <property type="entry name" value="Asn/Gln_tRNA_amidoTrase-B-like"/>
</dbReference>
<dbReference type="Proteomes" id="UP000249248">
    <property type="component" value="Unassembled WGS sequence"/>
</dbReference>
<dbReference type="GO" id="GO:0050567">
    <property type="term" value="F:glutaminyl-tRNA synthase (glutamine-hydrolyzing) activity"/>
    <property type="evidence" value="ECO:0007669"/>
    <property type="project" value="UniProtKB-UniRule"/>
</dbReference>
<keyword evidence="13" id="KW-0808">Transferase</keyword>
<dbReference type="NCBIfam" id="NF004014">
    <property type="entry name" value="PRK05477.1-4"/>
    <property type="match status" value="1"/>
</dbReference>
<name>A0A2W1NEV7_9FLAO</name>
<protein>
    <recommendedName>
        <fullName evidence="3 11">Aspartyl/glutamyl-tRNA(Asn/Gln) amidotransferase subunit B</fullName>
        <shortName evidence="11">Asp/Glu-ADT subunit B</shortName>
        <ecNumber evidence="11">6.3.5.-</ecNumber>
    </recommendedName>
</protein>
<evidence type="ECO:0000256" key="1">
    <source>
        <dbReference type="ARBA" id="ARBA00005306"/>
    </source>
</evidence>
<dbReference type="OrthoDB" id="9804078at2"/>
<evidence type="ECO:0000313" key="13">
    <source>
        <dbReference type="EMBL" id="PZE17633.1"/>
    </source>
</evidence>
<dbReference type="HAMAP" id="MF_00121">
    <property type="entry name" value="GatB"/>
    <property type="match status" value="1"/>
</dbReference>
<keyword evidence="6 11" id="KW-0067">ATP-binding</keyword>
<dbReference type="InterPro" id="IPR004413">
    <property type="entry name" value="GatB"/>
</dbReference>
<dbReference type="PROSITE" id="PS01234">
    <property type="entry name" value="GATB"/>
    <property type="match status" value="1"/>
</dbReference>
<dbReference type="SUPFAM" id="SSF89095">
    <property type="entry name" value="GatB/YqeY motif"/>
    <property type="match status" value="1"/>
</dbReference>
<evidence type="ECO:0000256" key="3">
    <source>
        <dbReference type="ARBA" id="ARBA00016923"/>
    </source>
</evidence>
<dbReference type="GO" id="GO:0006412">
    <property type="term" value="P:translation"/>
    <property type="evidence" value="ECO:0007669"/>
    <property type="project" value="UniProtKB-UniRule"/>
</dbReference>
<evidence type="ECO:0000313" key="14">
    <source>
        <dbReference type="Proteomes" id="UP000249248"/>
    </source>
</evidence>
<proteinExistence type="inferred from homology"/>
<dbReference type="InterPro" id="IPR014746">
    <property type="entry name" value="Gln_synth/guanido_kin_cat_dom"/>
</dbReference>
<dbReference type="SUPFAM" id="SSF55931">
    <property type="entry name" value="Glutamine synthetase/guanido kinase"/>
    <property type="match status" value="1"/>
</dbReference>
<dbReference type="EC" id="6.3.5.-" evidence="11"/>
<keyword evidence="4 11" id="KW-0436">Ligase</keyword>
<organism evidence="13 14">
    <name type="scientific">Putridiphycobacter roseus</name>
    <dbReference type="NCBI Taxonomy" id="2219161"/>
    <lineage>
        <taxon>Bacteria</taxon>
        <taxon>Pseudomonadati</taxon>
        <taxon>Bacteroidota</taxon>
        <taxon>Flavobacteriia</taxon>
        <taxon>Flavobacteriales</taxon>
        <taxon>Crocinitomicaceae</taxon>
        <taxon>Putridiphycobacter</taxon>
    </lineage>
</organism>
<dbReference type="AlphaFoldDB" id="A0A2W1NEV7"/>
<dbReference type="NCBIfam" id="TIGR00133">
    <property type="entry name" value="gatB"/>
    <property type="match status" value="1"/>
</dbReference>
<evidence type="ECO:0000256" key="7">
    <source>
        <dbReference type="ARBA" id="ARBA00022917"/>
    </source>
</evidence>
<evidence type="ECO:0000256" key="11">
    <source>
        <dbReference type="HAMAP-Rule" id="MF_00121"/>
    </source>
</evidence>
<dbReference type="SMART" id="SM00845">
    <property type="entry name" value="GatB_Yqey"/>
    <property type="match status" value="1"/>
</dbReference>
<evidence type="ECO:0000256" key="5">
    <source>
        <dbReference type="ARBA" id="ARBA00022741"/>
    </source>
</evidence>
<accession>A0A2W1NEV7</accession>
<comment type="similarity">
    <text evidence="1 11">Belongs to the GatB/GatE family. GatB subfamily.</text>
</comment>
<keyword evidence="14" id="KW-1185">Reference proteome</keyword>
<dbReference type="EMBL" id="QKSB01000003">
    <property type="protein sequence ID" value="PZE17633.1"/>
    <property type="molecule type" value="Genomic_DNA"/>
</dbReference>
<dbReference type="InterPro" id="IPR006075">
    <property type="entry name" value="Asn/Gln-tRNA_Trfase_suB/E_cat"/>
</dbReference>
<evidence type="ECO:0000256" key="8">
    <source>
        <dbReference type="ARBA" id="ARBA00024799"/>
    </source>
</evidence>
<feature type="domain" description="Asn/Gln amidotransferase" evidence="12">
    <location>
        <begin position="336"/>
        <end position="485"/>
    </location>
</feature>
<dbReference type="FunFam" id="1.10.10.410:FF:000001">
    <property type="entry name" value="Aspartyl/glutamyl-tRNA(Asn/Gln) amidotransferase subunit B"/>
    <property type="match status" value="1"/>
</dbReference>
<keyword evidence="5 11" id="KW-0547">Nucleotide-binding</keyword>
<comment type="catalytic activity">
    <reaction evidence="10 11">
        <text>L-glutamyl-tRNA(Gln) + L-glutamine + ATP + H2O = L-glutaminyl-tRNA(Gln) + L-glutamate + ADP + phosphate + H(+)</text>
        <dbReference type="Rhea" id="RHEA:17521"/>
        <dbReference type="Rhea" id="RHEA-COMP:9681"/>
        <dbReference type="Rhea" id="RHEA-COMP:9684"/>
        <dbReference type="ChEBI" id="CHEBI:15377"/>
        <dbReference type="ChEBI" id="CHEBI:15378"/>
        <dbReference type="ChEBI" id="CHEBI:29985"/>
        <dbReference type="ChEBI" id="CHEBI:30616"/>
        <dbReference type="ChEBI" id="CHEBI:43474"/>
        <dbReference type="ChEBI" id="CHEBI:58359"/>
        <dbReference type="ChEBI" id="CHEBI:78520"/>
        <dbReference type="ChEBI" id="CHEBI:78521"/>
        <dbReference type="ChEBI" id="CHEBI:456216"/>
    </reaction>
</comment>
<dbReference type="Gene3D" id="1.10.10.410">
    <property type="match status" value="1"/>
</dbReference>